<feature type="compositionally biased region" description="Basic and acidic residues" evidence="2">
    <location>
        <begin position="119"/>
        <end position="131"/>
    </location>
</feature>
<protein>
    <submittedName>
        <fullName evidence="3">Uncharacterized protein</fullName>
    </submittedName>
</protein>
<feature type="compositionally biased region" description="Polar residues" evidence="2">
    <location>
        <begin position="105"/>
        <end position="115"/>
    </location>
</feature>
<organism evidence="3 4">
    <name type="scientific">Tigriopus californicus</name>
    <name type="common">Marine copepod</name>
    <dbReference type="NCBI Taxonomy" id="6832"/>
    <lineage>
        <taxon>Eukaryota</taxon>
        <taxon>Metazoa</taxon>
        <taxon>Ecdysozoa</taxon>
        <taxon>Arthropoda</taxon>
        <taxon>Crustacea</taxon>
        <taxon>Multicrustacea</taxon>
        <taxon>Hexanauplia</taxon>
        <taxon>Copepoda</taxon>
        <taxon>Harpacticoida</taxon>
        <taxon>Harpacticidae</taxon>
        <taxon>Tigriopus</taxon>
    </lineage>
</organism>
<reference evidence="3 4" key="1">
    <citation type="journal article" date="2018" name="Nat. Ecol. Evol.">
        <title>Genomic signatures of mitonuclear coevolution across populations of Tigriopus californicus.</title>
        <authorList>
            <person name="Barreto F.S."/>
            <person name="Watson E.T."/>
            <person name="Lima T.G."/>
            <person name="Willett C.S."/>
            <person name="Edmands S."/>
            <person name="Li W."/>
            <person name="Burton R.S."/>
        </authorList>
    </citation>
    <scope>NUCLEOTIDE SEQUENCE [LARGE SCALE GENOMIC DNA]</scope>
    <source>
        <strain evidence="3 4">San Diego</strain>
    </source>
</reference>
<feature type="compositionally biased region" description="Basic and acidic residues" evidence="2">
    <location>
        <begin position="265"/>
        <end position="277"/>
    </location>
</feature>
<accession>A0A553P1R3</accession>
<feature type="region of interest" description="Disordered" evidence="2">
    <location>
        <begin position="265"/>
        <end position="315"/>
    </location>
</feature>
<keyword evidence="1" id="KW-0175">Coiled coil</keyword>
<dbReference type="AlphaFoldDB" id="A0A553P1R3"/>
<evidence type="ECO:0000313" key="3">
    <source>
        <dbReference type="EMBL" id="TRY71631.1"/>
    </source>
</evidence>
<feature type="compositionally biased region" description="Polar residues" evidence="2">
    <location>
        <begin position="278"/>
        <end position="287"/>
    </location>
</feature>
<evidence type="ECO:0000256" key="2">
    <source>
        <dbReference type="SAM" id="MobiDB-lite"/>
    </source>
</evidence>
<feature type="coiled-coil region" evidence="1">
    <location>
        <begin position="168"/>
        <end position="261"/>
    </location>
</feature>
<proteinExistence type="predicted"/>
<feature type="region of interest" description="Disordered" evidence="2">
    <location>
        <begin position="55"/>
        <end position="160"/>
    </location>
</feature>
<dbReference type="Proteomes" id="UP000318571">
    <property type="component" value="Chromosome 7"/>
</dbReference>
<comment type="caution">
    <text evidence="3">The sequence shown here is derived from an EMBL/GenBank/DDBJ whole genome shotgun (WGS) entry which is preliminary data.</text>
</comment>
<evidence type="ECO:0000313" key="4">
    <source>
        <dbReference type="Proteomes" id="UP000318571"/>
    </source>
</evidence>
<feature type="compositionally biased region" description="Basic residues" evidence="2">
    <location>
        <begin position="55"/>
        <end position="79"/>
    </location>
</feature>
<evidence type="ECO:0000256" key="1">
    <source>
        <dbReference type="SAM" id="Coils"/>
    </source>
</evidence>
<keyword evidence="4" id="KW-1185">Reference proteome</keyword>
<feature type="compositionally biased region" description="Basic and acidic residues" evidence="2">
    <location>
        <begin position="138"/>
        <end position="154"/>
    </location>
</feature>
<sequence>MPGPLWKHAVKDLDDKLNRCGVQAENVRTMNEEPPTFRKEIFNNGNTLVEVAIKTHKPKSQVPTKTRRIVTTRHHKPGKASKAVSHGTHGPPQRNQWRELLAESNLDSQETSKASSIEPGKKSKDKAESGKSLRPKKRSQESNRHPRDEVDAVHGRFQNRTLRVSSQNHEISLELRAKNEQIQELKAMITRLTANNNDMLALLTQKVGLEDSLKVAKSANQELLKKLTDETKKTINLSTKLSSAEQEIQRLRIVVKDMKSSLHSDLQEALRPLESRSSKPPGSNNETVELMLSELEDQSEKESKEDDQADSAIHSESILCPIMNWNHLKRSSRKRKR</sequence>
<gene>
    <name evidence="3" type="ORF">TCAL_14872</name>
</gene>
<dbReference type="EMBL" id="VCGU01000008">
    <property type="protein sequence ID" value="TRY71631.1"/>
    <property type="molecule type" value="Genomic_DNA"/>
</dbReference>
<name>A0A553P1R3_TIGCA</name>